<comment type="subcellular location">
    <subcellularLocation>
        <location evidence="1">Cell membrane</location>
        <topology evidence="1">Multi-pass membrane protein</topology>
    </subcellularLocation>
</comment>
<organism evidence="9 10">
    <name type="scientific">Saccharothrix yanglingensis</name>
    <dbReference type="NCBI Taxonomy" id="659496"/>
    <lineage>
        <taxon>Bacteria</taxon>
        <taxon>Bacillati</taxon>
        <taxon>Actinomycetota</taxon>
        <taxon>Actinomycetes</taxon>
        <taxon>Pseudonocardiales</taxon>
        <taxon>Pseudonocardiaceae</taxon>
        <taxon>Saccharothrix</taxon>
    </lineage>
</organism>
<feature type="transmembrane region" description="Helical" evidence="8">
    <location>
        <begin position="23"/>
        <end position="46"/>
    </location>
</feature>
<keyword evidence="10" id="KW-1185">Reference proteome</keyword>
<dbReference type="Proteomes" id="UP001225605">
    <property type="component" value="Unassembled WGS sequence"/>
</dbReference>
<feature type="transmembrane region" description="Helical" evidence="8">
    <location>
        <begin position="515"/>
        <end position="537"/>
    </location>
</feature>
<keyword evidence="3" id="KW-0813">Transport</keyword>
<feature type="transmembrane region" description="Helical" evidence="8">
    <location>
        <begin position="300"/>
        <end position="320"/>
    </location>
</feature>
<feature type="transmembrane region" description="Helical" evidence="8">
    <location>
        <begin position="82"/>
        <end position="101"/>
    </location>
</feature>
<evidence type="ECO:0000256" key="4">
    <source>
        <dbReference type="ARBA" id="ARBA00022475"/>
    </source>
</evidence>
<evidence type="ECO:0000256" key="3">
    <source>
        <dbReference type="ARBA" id="ARBA00022448"/>
    </source>
</evidence>
<evidence type="ECO:0000313" key="10">
    <source>
        <dbReference type="Proteomes" id="UP001225605"/>
    </source>
</evidence>
<dbReference type="Pfam" id="PF01032">
    <property type="entry name" value="FecCD"/>
    <property type="match status" value="2"/>
</dbReference>
<accession>A0ABU0X5C6</accession>
<feature type="transmembrane region" description="Helical" evidence="8">
    <location>
        <begin position="430"/>
        <end position="447"/>
    </location>
</feature>
<dbReference type="EMBL" id="NSDM01000012">
    <property type="protein sequence ID" value="MDQ2587340.1"/>
    <property type="molecule type" value="Genomic_DNA"/>
</dbReference>
<keyword evidence="4" id="KW-1003">Cell membrane</keyword>
<evidence type="ECO:0000256" key="5">
    <source>
        <dbReference type="ARBA" id="ARBA00022692"/>
    </source>
</evidence>
<gene>
    <name evidence="9" type="ORF">CKY47_25810</name>
</gene>
<dbReference type="PANTHER" id="PTHR30472">
    <property type="entry name" value="FERRIC ENTEROBACTIN TRANSPORT SYSTEM PERMEASE PROTEIN"/>
    <property type="match status" value="1"/>
</dbReference>
<sequence length="700" mass="70695">MDVRRAQVGRARRRPTVERARRLMFRTAAATAGIVAAIAVLSAVHLTQGTSSTGVLDVLAAVLGDGDAQTLAVLEGSRVPRLLTALLLGVALGVAGAGMQSVARNPLASPDTLAVNAGAHLAVVATAAFGLSLPVLSSGAAAFVGGLAAAVVVLALSGGGSAGPRLVLVGSAVALTLQSATYLLLLLFEQETTGLFGWGSGSLTVSDLDATAQMTPVVAVAVVALVAMGKSLDVLALGDDNATVLGLRVRRTRVGAVLLTVALTAAAVTVAGPLGFVGLSAPVITRLLVRFVPGFGRHRVLVPVSGLVGVLIVLGADVLLRAVMGSAAAVRVPTGVTTTVLGAVVLVWLARRTRSSAAPRQAPAGRVGVAGSTRRLVVTWVALGALLVAAPVVGLMLGDRLVLLGDLANWVSGRTGTALTFVVDQRLPRVLAALVAGAALAVAGCGIQSVSRNPLAEPGLLGITAGAGLGAIGLITLVPVAGAWQVAGAAGVGATLAFALVYGLAWRAGLDSDRLVVIGIATWSGGTALITLLITTSDPWNTAKALTWMSGSTYGRTPEQVVPTLLALALLLPLLWSRHRELDLHSLDDDTPRVLGLRVERSRLVVLVASGVLAATAVSAIGVVGFVGLVAPHLARSLVGGRHARVLPVAAVLGAVLVSVADTVGRTVISPAQIPAGLVISLIGTPYFVLVLWRTQEMRT</sequence>
<feature type="transmembrane region" description="Helical" evidence="8">
    <location>
        <begin position="139"/>
        <end position="159"/>
    </location>
</feature>
<dbReference type="SUPFAM" id="SSF81345">
    <property type="entry name" value="ABC transporter involved in vitamin B12 uptake, BtuC"/>
    <property type="match status" value="2"/>
</dbReference>
<feature type="transmembrane region" description="Helical" evidence="8">
    <location>
        <begin position="643"/>
        <end position="664"/>
    </location>
</feature>
<evidence type="ECO:0000313" key="9">
    <source>
        <dbReference type="EMBL" id="MDQ2587340.1"/>
    </source>
</evidence>
<feature type="transmembrane region" description="Helical" evidence="8">
    <location>
        <begin position="484"/>
        <end position="503"/>
    </location>
</feature>
<dbReference type="NCBIfam" id="NF007867">
    <property type="entry name" value="PRK10577.1-3"/>
    <property type="match status" value="1"/>
</dbReference>
<feature type="transmembrane region" description="Helical" evidence="8">
    <location>
        <begin position="676"/>
        <end position="693"/>
    </location>
</feature>
<comment type="caution">
    <text evidence="9">The sequence shown here is derived from an EMBL/GenBank/DDBJ whole genome shotgun (WGS) entry which is preliminary data.</text>
</comment>
<dbReference type="InterPro" id="IPR037294">
    <property type="entry name" value="ABC_BtuC-like"/>
</dbReference>
<feature type="transmembrane region" description="Helical" evidence="8">
    <location>
        <begin position="459"/>
        <end position="478"/>
    </location>
</feature>
<evidence type="ECO:0000256" key="8">
    <source>
        <dbReference type="SAM" id="Phobius"/>
    </source>
</evidence>
<feature type="transmembrane region" description="Helical" evidence="8">
    <location>
        <begin position="254"/>
        <end position="279"/>
    </location>
</feature>
<proteinExistence type="inferred from homology"/>
<reference evidence="9 10" key="1">
    <citation type="submission" date="2017-06" db="EMBL/GenBank/DDBJ databases">
        <title>Cultured bacterium strain Saccharothrix yanglingensis Hhs.015.</title>
        <authorList>
            <person name="Xia Y."/>
        </authorList>
    </citation>
    <scope>NUCLEOTIDE SEQUENCE [LARGE SCALE GENOMIC DNA]</scope>
    <source>
        <strain evidence="9 10">Hhs.015</strain>
    </source>
</reference>
<feature type="transmembrane region" description="Helical" evidence="8">
    <location>
        <begin position="376"/>
        <end position="397"/>
    </location>
</feature>
<feature type="transmembrane region" description="Helical" evidence="8">
    <location>
        <begin position="113"/>
        <end position="133"/>
    </location>
</feature>
<dbReference type="InterPro" id="IPR000522">
    <property type="entry name" value="ABC_transptr_permease_BtuC"/>
</dbReference>
<protein>
    <submittedName>
        <fullName evidence="9">ABC transporter permease</fullName>
    </submittedName>
</protein>
<dbReference type="CDD" id="cd06550">
    <property type="entry name" value="TM_ABC_iron-siderophores_like"/>
    <property type="match status" value="2"/>
</dbReference>
<keyword evidence="5 8" id="KW-0812">Transmembrane</keyword>
<feature type="transmembrane region" description="Helical" evidence="8">
    <location>
        <begin position="604"/>
        <end position="631"/>
    </location>
</feature>
<evidence type="ECO:0000256" key="7">
    <source>
        <dbReference type="ARBA" id="ARBA00023136"/>
    </source>
</evidence>
<keyword evidence="7 8" id="KW-0472">Membrane</keyword>
<dbReference type="PANTHER" id="PTHR30472:SF37">
    <property type="entry name" value="FE(3+) DICITRATE TRANSPORT SYSTEM PERMEASE PROTEIN FECD-RELATED"/>
    <property type="match status" value="1"/>
</dbReference>
<keyword evidence="6 8" id="KW-1133">Transmembrane helix</keyword>
<evidence type="ECO:0000256" key="2">
    <source>
        <dbReference type="ARBA" id="ARBA00007935"/>
    </source>
</evidence>
<name>A0ABU0X5C6_9PSEU</name>
<feature type="transmembrane region" description="Helical" evidence="8">
    <location>
        <begin position="332"/>
        <end position="350"/>
    </location>
</feature>
<evidence type="ECO:0000256" key="6">
    <source>
        <dbReference type="ARBA" id="ARBA00022989"/>
    </source>
</evidence>
<comment type="similarity">
    <text evidence="2">Belongs to the binding-protein-dependent transport system permease family. FecCD subfamily.</text>
</comment>
<evidence type="ECO:0000256" key="1">
    <source>
        <dbReference type="ARBA" id="ARBA00004651"/>
    </source>
</evidence>
<feature type="transmembrane region" description="Helical" evidence="8">
    <location>
        <begin position="166"/>
        <end position="188"/>
    </location>
</feature>
<dbReference type="Gene3D" id="1.10.3470.10">
    <property type="entry name" value="ABC transporter involved in vitamin B12 uptake, BtuC"/>
    <property type="match status" value="2"/>
</dbReference>